<keyword evidence="4 6" id="KW-0472">Membrane</keyword>
<reference evidence="7 8" key="1">
    <citation type="journal article" date="2024" name="Nat. Commun.">
        <title>Phylogenomics reveals the evolutionary origins of lichenization in chlorophyte algae.</title>
        <authorList>
            <person name="Puginier C."/>
            <person name="Libourel C."/>
            <person name="Otte J."/>
            <person name="Skaloud P."/>
            <person name="Haon M."/>
            <person name="Grisel S."/>
            <person name="Petersen M."/>
            <person name="Berrin J.G."/>
            <person name="Delaux P.M."/>
            <person name="Dal Grande F."/>
            <person name="Keller J."/>
        </authorList>
    </citation>
    <scope>NUCLEOTIDE SEQUENCE [LARGE SCALE GENOMIC DNA]</scope>
    <source>
        <strain evidence="7 8">SAG 216-7</strain>
    </source>
</reference>
<evidence type="ECO:0000256" key="5">
    <source>
        <dbReference type="ARBA" id="ARBA00023180"/>
    </source>
</evidence>
<proteinExistence type="predicted"/>
<comment type="subcellular location">
    <subcellularLocation>
        <location evidence="1">Membrane</location>
        <topology evidence="1">Single-pass type II membrane protein</topology>
    </subcellularLocation>
</comment>
<comment type="caution">
    <text evidence="7">The sequence shown here is derived from an EMBL/GenBank/DDBJ whole genome shotgun (WGS) entry which is preliminary data.</text>
</comment>
<evidence type="ECO:0000256" key="1">
    <source>
        <dbReference type="ARBA" id="ARBA00004606"/>
    </source>
</evidence>
<organism evidence="7 8">
    <name type="scientific">Coccomyxa subellipsoidea</name>
    <dbReference type="NCBI Taxonomy" id="248742"/>
    <lineage>
        <taxon>Eukaryota</taxon>
        <taxon>Viridiplantae</taxon>
        <taxon>Chlorophyta</taxon>
        <taxon>core chlorophytes</taxon>
        <taxon>Trebouxiophyceae</taxon>
        <taxon>Trebouxiophyceae incertae sedis</taxon>
        <taxon>Coccomyxaceae</taxon>
        <taxon>Coccomyxa</taxon>
    </lineage>
</organism>
<dbReference type="EMBL" id="JALJOT010000011">
    <property type="protein sequence ID" value="KAK9905675.1"/>
    <property type="molecule type" value="Genomic_DNA"/>
</dbReference>
<keyword evidence="6" id="KW-1133">Transmembrane helix</keyword>
<dbReference type="PANTHER" id="PTHR31042:SF145">
    <property type="entry name" value="CORE-2_I-BRANCHING BETA-1,6-N-ACETYLGLUCOSAMINYLTRANSFERASE FAMILY PROTEIN"/>
    <property type="match status" value="1"/>
</dbReference>
<feature type="transmembrane region" description="Helical" evidence="6">
    <location>
        <begin position="51"/>
        <end position="72"/>
    </location>
</feature>
<evidence type="ECO:0000313" key="8">
    <source>
        <dbReference type="Proteomes" id="UP001491310"/>
    </source>
</evidence>
<sequence>MRDHVGEARAPLLGTPGKQLRIALGLSPSPPRTPSQPHSPRAVSSTIFRTCAAIAGLVILNAILGAVILSAVHSFSGSSNKPVQLRAANGLHSASAGYSFFVRTEPVADNALAPPAAALYTVLVKASAVAASPAPAADSSEAAEPAWMHRVVAGGKLFVSEATLTWEQLAETSVEEAQDAVQQDRVIEQEKASSDGSEVEAFGEVYSAGDVAGVSLDPADNPPALAPAPAPEHAPDPCAAALGVPKVAIMFLSKAELFHESSWALWFQHAAGLLPVSSLREDPAGDGDGDAGCDGGRVLLAQQWCSAGAQGNGVLQRQHLFSVYIHPLPDYGTFPEESIFWGREIEDRIQASMLAAVRDPLNQKFVLLSESGIPLYPPTAVYAQLMAEDKSRIDSCGIGRTDPWRFSGRMGWALREHWRKSSQWFALSRKHVQIILDDTHILDLFQHYCQSAWDNDLNRWRDCFSDEHYMPSLLAYKQLGHETDCVGRLVGVDWSQGGAHPKSYTVQDINPDKMVSLRLWGERCDDQEAIRSSAGQFVHEAEVQNLGSGPEACLLPAYNGSALGYDCPLFARKFPRETASAMCDCLHLNRSA</sequence>
<dbReference type="Pfam" id="PF02485">
    <property type="entry name" value="Branch"/>
    <property type="match status" value="1"/>
</dbReference>
<evidence type="ECO:0000256" key="3">
    <source>
        <dbReference type="ARBA" id="ARBA00022679"/>
    </source>
</evidence>
<evidence type="ECO:0000256" key="6">
    <source>
        <dbReference type="SAM" id="Phobius"/>
    </source>
</evidence>
<evidence type="ECO:0000256" key="2">
    <source>
        <dbReference type="ARBA" id="ARBA00022676"/>
    </source>
</evidence>
<keyword evidence="6" id="KW-0812">Transmembrane</keyword>
<keyword evidence="8" id="KW-1185">Reference proteome</keyword>
<evidence type="ECO:0000256" key="4">
    <source>
        <dbReference type="ARBA" id="ARBA00023136"/>
    </source>
</evidence>
<dbReference type="Proteomes" id="UP001491310">
    <property type="component" value="Unassembled WGS sequence"/>
</dbReference>
<accession>A0ABR2YHN5</accession>
<name>A0ABR2YHN5_9CHLO</name>
<gene>
    <name evidence="7" type="ORF">WJX75_004479</name>
</gene>
<dbReference type="InterPro" id="IPR044174">
    <property type="entry name" value="BC10-like"/>
</dbReference>
<evidence type="ECO:0000313" key="7">
    <source>
        <dbReference type="EMBL" id="KAK9905675.1"/>
    </source>
</evidence>
<keyword evidence="3" id="KW-0808">Transferase</keyword>
<dbReference type="InterPro" id="IPR003406">
    <property type="entry name" value="Glyco_trans_14"/>
</dbReference>
<dbReference type="PANTHER" id="PTHR31042">
    <property type="entry name" value="CORE-2/I-BRANCHING BETA-1,6-N-ACETYLGLUCOSAMINYLTRANSFERASE FAMILY PROTEIN-RELATED"/>
    <property type="match status" value="1"/>
</dbReference>
<protein>
    <submittedName>
        <fullName evidence="7">Uncharacterized protein</fullName>
    </submittedName>
</protein>
<keyword evidence="2" id="KW-0328">Glycosyltransferase</keyword>
<keyword evidence="5" id="KW-0325">Glycoprotein</keyword>